<sequence>MSSSVSDLGDIEKARTPEPQDDGPTQFRDEEKADELDLQAIPSTESKRHPRSLSLSLHKTRSSRKKKKSELNVEHYPETDLDAGLVGWEGQDDPLHPRNFPQSKKWLFLGLVSGITFLSPLTSSIAAPGVPLMSQDFHNNSQILGAFAISIFVLGFALGPLVLSPLSEIYGRRPVLNYSNVFLTVWQIGCALAPNIGALISCRFLAGVGGSACLTIGGGVIADLFPIEERGKANAAFSLGPLFGPVVGPIIGGFIAQRAGWRWVYWVLLMACGALTVGNIIFNRETNAIVLIRRKTERLRKELGRDDLQSAYDAGKDPKTLQKRTVLLRGVVRPLHMLFTSPMFLLLALYMSFAFGLLYLLFTTITEVFISSYGFAIELCGLAYLGPGIGFALGLTAFAKTSDPTVIRLTKANNGVYQPEMRLASCLFFSFFIPISFFWYGWTADKRVHWIVPIIGLIPFGFGMMGIFAPIQTYFIDASGPYAASAVAGLTAGRCIMAAFLPLAAPSIQERGKDEGRGDNEEGDEMMKLKKLKWIFLPVYVCVVGADWLQGPYIYTIYKDTKSLSEATVAHLFTTGFLSAALSALCTGTLSTTTHRHQRLACMTFCVIYALSCLSLLSDALPILFTGRVLGGVASTLMFSVFESWMVTEYHRLGLGEGSGGGSSKNGEGSKGAVKGLSEIFGLMSTLNGVVAIVAGVVAQGITDAVESQMAPFWAAVGCLALAFVLIWSRWQDNYEDMKNSESNAYGRGTSIPQKNAFRVVMSDKRLWVLCLTTCFFEGGMFLWIFFKFPLLRAAHALANSHFPPGTEPDLLGDSSAAISFPYGTIFAALMCAMMLGSLLYTWYSAYTSSFFSSSSSPSTLPRPNASSTRQHS</sequence>
<dbReference type="FunFam" id="1.20.1250.20:FF:000460">
    <property type="entry name" value="MFS multidrug transporter, putative"/>
    <property type="match status" value="1"/>
</dbReference>
<feature type="transmembrane region" description="Helical" evidence="6">
    <location>
        <begin position="623"/>
        <end position="642"/>
    </location>
</feature>
<feature type="transmembrane region" description="Helical" evidence="6">
    <location>
        <begin position="175"/>
        <end position="198"/>
    </location>
</feature>
<feature type="transmembrane region" description="Helical" evidence="6">
    <location>
        <begin position="767"/>
        <end position="787"/>
    </location>
</feature>
<feature type="compositionally biased region" description="Polar residues" evidence="5">
    <location>
        <begin position="860"/>
        <end position="873"/>
    </location>
</feature>
<protein>
    <recommendedName>
        <fullName evidence="7">Major facilitator superfamily (MFS) profile domain-containing protein</fullName>
    </recommendedName>
</protein>
<feature type="domain" description="Major facilitator superfamily (MFS) profile" evidence="7">
    <location>
        <begin position="108"/>
        <end position="562"/>
    </location>
</feature>
<evidence type="ECO:0000313" key="9">
    <source>
        <dbReference type="Proteomes" id="UP000258309"/>
    </source>
</evidence>
<dbReference type="Gene3D" id="1.20.1250.20">
    <property type="entry name" value="MFS general substrate transporter like domains"/>
    <property type="match status" value="2"/>
</dbReference>
<dbReference type="STRING" id="5539.A0A3E2HG90"/>
<organism evidence="8 9">
    <name type="scientific">Scytalidium lignicola</name>
    <name type="common">Hyphomycete</name>
    <dbReference type="NCBI Taxonomy" id="5539"/>
    <lineage>
        <taxon>Eukaryota</taxon>
        <taxon>Fungi</taxon>
        <taxon>Dikarya</taxon>
        <taxon>Ascomycota</taxon>
        <taxon>Pezizomycotina</taxon>
        <taxon>Leotiomycetes</taxon>
        <taxon>Leotiomycetes incertae sedis</taxon>
        <taxon>Scytalidium</taxon>
    </lineage>
</organism>
<feature type="region of interest" description="Disordered" evidence="5">
    <location>
        <begin position="1"/>
        <end position="74"/>
    </location>
</feature>
<dbReference type="InterPro" id="IPR036259">
    <property type="entry name" value="MFS_trans_sf"/>
</dbReference>
<dbReference type="InterPro" id="IPR020846">
    <property type="entry name" value="MFS_dom"/>
</dbReference>
<accession>A0A3E2HG90</accession>
<dbReference type="GO" id="GO:0140115">
    <property type="term" value="P:export across plasma membrane"/>
    <property type="evidence" value="ECO:0007669"/>
    <property type="project" value="UniProtKB-ARBA"/>
</dbReference>
<comment type="subcellular location">
    <subcellularLocation>
        <location evidence="1">Membrane</location>
        <topology evidence="1">Multi-pass membrane protein</topology>
    </subcellularLocation>
</comment>
<dbReference type="CDD" id="cd17323">
    <property type="entry name" value="MFS_Tpo1_MDR_like"/>
    <property type="match status" value="1"/>
</dbReference>
<evidence type="ECO:0000259" key="7">
    <source>
        <dbReference type="PROSITE" id="PS50850"/>
    </source>
</evidence>
<dbReference type="GO" id="GO:0015098">
    <property type="term" value="F:molybdate ion transmembrane transporter activity"/>
    <property type="evidence" value="ECO:0007669"/>
    <property type="project" value="InterPro"/>
</dbReference>
<evidence type="ECO:0000256" key="6">
    <source>
        <dbReference type="SAM" id="Phobius"/>
    </source>
</evidence>
<dbReference type="Pfam" id="PF05631">
    <property type="entry name" value="MFS_5"/>
    <property type="match status" value="1"/>
</dbReference>
<feature type="non-terminal residue" evidence="8">
    <location>
        <position position="873"/>
    </location>
</feature>
<evidence type="ECO:0000256" key="2">
    <source>
        <dbReference type="ARBA" id="ARBA00022692"/>
    </source>
</evidence>
<dbReference type="InterPro" id="IPR011701">
    <property type="entry name" value="MFS"/>
</dbReference>
<feature type="transmembrane region" description="Helical" evidence="6">
    <location>
        <begin position="448"/>
        <end position="469"/>
    </location>
</feature>
<reference evidence="8 9" key="1">
    <citation type="submission" date="2018-05" db="EMBL/GenBank/DDBJ databases">
        <title>Draft genome sequence of Scytalidium lignicola DSM 105466, a ubiquitous saprotrophic fungus.</title>
        <authorList>
            <person name="Buettner E."/>
            <person name="Gebauer A.M."/>
            <person name="Hofrichter M."/>
            <person name="Liers C."/>
            <person name="Kellner H."/>
        </authorList>
    </citation>
    <scope>NUCLEOTIDE SEQUENCE [LARGE SCALE GENOMIC DNA]</scope>
    <source>
        <strain evidence="8 9">DSM 105466</strain>
    </source>
</reference>
<dbReference type="AlphaFoldDB" id="A0A3E2HG90"/>
<feature type="non-terminal residue" evidence="8">
    <location>
        <position position="1"/>
    </location>
</feature>
<feature type="transmembrane region" description="Helical" evidence="6">
    <location>
        <begin position="142"/>
        <end position="163"/>
    </location>
</feature>
<evidence type="ECO:0000256" key="1">
    <source>
        <dbReference type="ARBA" id="ARBA00004141"/>
    </source>
</evidence>
<dbReference type="InterPro" id="IPR008509">
    <property type="entry name" value="MOT2/MFSD5"/>
</dbReference>
<dbReference type="OrthoDB" id="5296287at2759"/>
<dbReference type="Pfam" id="PF07690">
    <property type="entry name" value="MFS_1"/>
    <property type="match status" value="1"/>
</dbReference>
<gene>
    <name evidence="8" type="ORF">B7463_g4148</name>
</gene>
<feature type="transmembrane region" description="Helical" evidence="6">
    <location>
        <begin position="567"/>
        <end position="588"/>
    </location>
</feature>
<dbReference type="GO" id="GO:0016020">
    <property type="term" value="C:membrane"/>
    <property type="evidence" value="ECO:0007669"/>
    <property type="project" value="UniProtKB-SubCell"/>
</dbReference>
<feature type="transmembrane region" description="Helical" evidence="6">
    <location>
        <begin position="600"/>
        <end position="617"/>
    </location>
</feature>
<feature type="transmembrane region" description="Helical" evidence="6">
    <location>
        <begin position="680"/>
        <end position="699"/>
    </location>
</feature>
<name>A0A3E2HG90_SCYLI</name>
<dbReference type="PROSITE" id="PS00216">
    <property type="entry name" value="SUGAR_TRANSPORT_1"/>
    <property type="match status" value="1"/>
</dbReference>
<feature type="transmembrane region" description="Helical" evidence="6">
    <location>
        <begin position="711"/>
        <end position="729"/>
    </location>
</feature>
<evidence type="ECO:0000313" key="8">
    <source>
        <dbReference type="EMBL" id="RFU32163.1"/>
    </source>
</evidence>
<dbReference type="Proteomes" id="UP000258309">
    <property type="component" value="Unassembled WGS sequence"/>
</dbReference>
<evidence type="ECO:0000256" key="4">
    <source>
        <dbReference type="ARBA" id="ARBA00023136"/>
    </source>
</evidence>
<feature type="compositionally biased region" description="Basic residues" evidence="5">
    <location>
        <begin position="58"/>
        <end position="68"/>
    </location>
</feature>
<dbReference type="PANTHER" id="PTHR23502">
    <property type="entry name" value="MAJOR FACILITATOR SUPERFAMILY"/>
    <property type="match status" value="1"/>
</dbReference>
<dbReference type="EMBL" id="NCSJ02000060">
    <property type="protein sequence ID" value="RFU32163.1"/>
    <property type="molecule type" value="Genomic_DNA"/>
</dbReference>
<comment type="caution">
    <text evidence="8">The sequence shown here is derived from an EMBL/GenBank/DDBJ whole genome shotgun (WGS) entry which is preliminary data.</text>
</comment>
<dbReference type="SUPFAM" id="SSF103473">
    <property type="entry name" value="MFS general substrate transporter"/>
    <property type="match status" value="2"/>
</dbReference>
<keyword evidence="3 6" id="KW-1133">Transmembrane helix</keyword>
<dbReference type="PROSITE" id="PS50850">
    <property type="entry name" value="MFS"/>
    <property type="match status" value="1"/>
</dbReference>
<evidence type="ECO:0000256" key="5">
    <source>
        <dbReference type="SAM" id="MobiDB-lite"/>
    </source>
</evidence>
<keyword evidence="2 6" id="KW-0812">Transmembrane</keyword>
<feature type="transmembrane region" description="Helical" evidence="6">
    <location>
        <begin position="423"/>
        <end position="442"/>
    </location>
</feature>
<dbReference type="PANTHER" id="PTHR23502:SF33">
    <property type="entry name" value="MAJOR FACILITATOR SUPERFAMILY (MFS) PROFILE DOMAIN-CONTAINING PROTEIN-RELATED"/>
    <property type="match status" value="1"/>
</dbReference>
<dbReference type="InterPro" id="IPR005829">
    <property type="entry name" value="Sugar_transporter_CS"/>
</dbReference>
<feature type="transmembrane region" description="Helical" evidence="6">
    <location>
        <begin position="382"/>
        <end position="402"/>
    </location>
</feature>
<feature type="transmembrane region" description="Helical" evidence="6">
    <location>
        <begin position="106"/>
        <end position="130"/>
    </location>
</feature>
<feature type="transmembrane region" description="Helical" evidence="6">
    <location>
        <begin position="534"/>
        <end position="555"/>
    </location>
</feature>
<dbReference type="GO" id="GO:0042908">
    <property type="term" value="P:xenobiotic transport"/>
    <property type="evidence" value="ECO:0007669"/>
    <property type="project" value="UniProtKB-ARBA"/>
</dbReference>
<feature type="transmembrane region" description="Helical" evidence="6">
    <location>
        <begin position="821"/>
        <end position="844"/>
    </location>
</feature>
<feature type="region of interest" description="Disordered" evidence="5">
    <location>
        <begin position="852"/>
        <end position="873"/>
    </location>
</feature>
<evidence type="ECO:0000256" key="3">
    <source>
        <dbReference type="ARBA" id="ARBA00022989"/>
    </source>
</evidence>
<keyword evidence="4 6" id="KW-0472">Membrane</keyword>
<keyword evidence="9" id="KW-1185">Reference proteome</keyword>
<proteinExistence type="predicted"/>
<feature type="transmembrane region" description="Helical" evidence="6">
    <location>
        <begin position="237"/>
        <end position="257"/>
    </location>
</feature>
<feature type="transmembrane region" description="Helical" evidence="6">
    <location>
        <begin position="263"/>
        <end position="282"/>
    </location>
</feature>
<feature type="transmembrane region" description="Helical" evidence="6">
    <location>
        <begin position="204"/>
        <end position="225"/>
    </location>
</feature>